<accession>A0A2P2KN72</accession>
<proteinExistence type="predicted"/>
<feature type="compositionally biased region" description="Basic residues" evidence="1">
    <location>
        <begin position="1"/>
        <end position="12"/>
    </location>
</feature>
<evidence type="ECO:0000313" key="2">
    <source>
        <dbReference type="EMBL" id="MBX07179.1"/>
    </source>
</evidence>
<dbReference type="AlphaFoldDB" id="A0A2P2KN72"/>
<sequence length="20" mass="2350">MSKNLKKWKKKNPSSGILMM</sequence>
<reference evidence="2" key="1">
    <citation type="submission" date="2018-02" db="EMBL/GenBank/DDBJ databases">
        <title>Rhizophora mucronata_Transcriptome.</title>
        <authorList>
            <person name="Meera S.P."/>
            <person name="Sreeshan A."/>
            <person name="Augustine A."/>
        </authorList>
    </citation>
    <scope>NUCLEOTIDE SEQUENCE</scope>
    <source>
        <tissue evidence="2">Leaf</tissue>
    </source>
</reference>
<organism evidence="2">
    <name type="scientific">Rhizophora mucronata</name>
    <name type="common">Asiatic mangrove</name>
    <dbReference type="NCBI Taxonomy" id="61149"/>
    <lineage>
        <taxon>Eukaryota</taxon>
        <taxon>Viridiplantae</taxon>
        <taxon>Streptophyta</taxon>
        <taxon>Embryophyta</taxon>
        <taxon>Tracheophyta</taxon>
        <taxon>Spermatophyta</taxon>
        <taxon>Magnoliopsida</taxon>
        <taxon>eudicotyledons</taxon>
        <taxon>Gunneridae</taxon>
        <taxon>Pentapetalae</taxon>
        <taxon>rosids</taxon>
        <taxon>fabids</taxon>
        <taxon>Malpighiales</taxon>
        <taxon>Rhizophoraceae</taxon>
        <taxon>Rhizophora</taxon>
    </lineage>
</organism>
<dbReference type="EMBL" id="GGEC01026695">
    <property type="protein sequence ID" value="MBX07179.1"/>
    <property type="molecule type" value="Transcribed_RNA"/>
</dbReference>
<name>A0A2P2KN72_RHIMU</name>
<feature type="region of interest" description="Disordered" evidence="1">
    <location>
        <begin position="1"/>
        <end position="20"/>
    </location>
</feature>
<protein>
    <submittedName>
        <fullName evidence="2">Uncharacterized protein</fullName>
    </submittedName>
</protein>
<evidence type="ECO:0000256" key="1">
    <source>
        <dbReference type="SAM" id="MobiDB-lite"/>
    </source>
</evidence>